<dbReference type="AlphaFoldDB" id="A0A6M3HWC3"/>
<dbReference type="KEGG" id="afri:E3E15_01385"/>
<name>A0A6M3HWC3_9GAMM</name>
<keyword evidence="2" id="KW-1185">Reference proteome</keyword>
<proteinExistence type="predicted"/>
<organism evidence="1 2">
    <name type="scientific">Allofrancisella frigidaquae</name>
    <dbReference type="NCBI Taxonomy" id="1085644"/>
    <lineage>
        <taxon>Bacteria</taxon>
        <taxon>Pseudomonadati</taxon>
        <taxon>Pseudomonadota</taxon>
        <taxon>Gammaproteobacteria</taxon>
        <taxon>Thiotrichales</taxon>
        <taxon>Francisellaceae</taxon>
        <taxon>Allofrancisella</taxon>
    </lineage>
</organism>
<gene>
    <name evidence="1" type="ORF">E3E15_01385</name>
</gene>
<dbReference type="RefSeq" id="WP_172106311.1">
    <property type="nucleotide sequence ID" value="NZ_CP038017.1"/>
</dbReference>
<evidence type="ECO:0000313" key="2">
    <source>
        <dbReference type="Proteomes" id="UP000503320"/>
    </source>
</evidence>
<evidence type="ECO:0000313" key="1">
    <source>
        <dbReference type="EMBL" id="QIV94076.1"/>
    </source>
</evidence>
<dbReference type="EMBL" id="CP038017">
    <property type="protein sequence ID" value="QIV94076.1"/>
    <property type="molecule type" value="Genomic_DNA"/>
</dbReference>
<dbReference type="Proteomes" id="UP000503320">
    <property type="component" value="Chromosome"/>
</dbReference>
<accession>A0A6M3HWC3</accession>
<reference evidence="1 2" key="1">
    <citation type="submission" date="2019-03" db="EMBL/GenBank/DDBJ databases">
        <title>Complete Genome Sequence of Allofrancisella frigidaquae Strain SYSU 10HL1970 Isolated from Water-Cooling Systems in China.</title>
        <authorList>
            <person name="Ohrman C."/>
            <person name="Uneklint I."/>
            <person name="Sjodin A."/>
        </authorList>
    </citation>
    <scope>NUCLEOTIDE SEQUENCE [LARGE SCALE GENOMIC DNA]</scope>
    <source>
        <strain evidence="1 2">SYSU 10HL1970</strain>
    </source>
</reference>
<sequence>MYFFVKELVAATSFWMNHFSSETKKDHLIKYKHFYEQNISKSFQLNIIEGHLSNILAICLSERTIKDDNNYSYSIQTKTGNKALSLLNSQRFIDLKNILDKSEEKLTYDDLRDYVTRTILPMNYSENGFDKNRLYEKTKYLKYKPDWF</sequence>
<protein>
    <submittedName>
        <fullName evidence="1">Uncharacterized protein</fullName>
    </submittedName>
</protein>